<protein>
    <submittedName>
        <fullName evidence="1">Uncharacterized protein</fullName>
    </submittedName>
</protein>
<keyword evidence="2" id="KW-1185">Reference proteome</keyword>
<sequence>MAIRYRVEVVETYAGGADRPWSVTRRVLDHQPGGLCQRPLVVRGPGRQRRISCGRRLPFGQQCAACRPQITIVKVRRITL</sequence>
<gene>
    <name evidence="1" type="ORF">ACFFR3_13755</name>
</gene>
<comment type="caution">
    <text evidence="1">The sequence shown here is derived from an EMBL/GenBank/DDBJ whole genome shotgun (WGS) entry which is preliminary data.</text>
</comment>
<organism evidence="1 2">
    <name type="scientific">Nonomuraea salmonea</name>
    <dbReference type="NCBI Taxonomy" id="46181"/>
    <lineage>
        <taxon>Bacteria</taxon>
        <taxon>Bacillati</taxon>
        <taxon>Actinomycetota</taxon>
        <taxon>Actinomycetes</taxon>
        <taxon>Streptosporangiales</taxon>
        <taxon>Streptosporangiaceae</taxon>
        <taxon>Nonomuraea</taxon>
    </lineage>
</organism>
<dbReference type="Proteomes" id="UP001589568">
    <property type="component" value="Unassembled WGS sequence"/>
</dbReference>
<name>A0ABV5NKR9_9ACTN</name>
<proteinExistence type="predicted"/>
<evidence type="ECO:0000313" key="1">
    <source>
        <dbReference type="EMBL" id="MFB9470581.1"/>
    </source>
</evidence>
<reference evidence="1 2" key="1">
    <citation type="submission" date="2024-09" db="EMBL/GenBank/DDBJ databases">
        <authorList>
            <person name="Sun Q."/>
            <person name="Mori K."/>
        </authorList>
    </citation>
    <scope>NUCLEOTIDE SEQUENCE [LARGE SCALE GENOMIC DNA]</scope>
    <source>
        <strain evidence="1 2">JCM 3324</strain>
    </source>
</reference>
<dbReference type="RefSeq" id="WP_345401769.1">
    <property type="nucleotide sequence ID" value="NZ_BAAAXS010000001.1"/>
</dbReference>
<evidence type="ECO:0000313" key="2">
    <source>
        <dbReference type="Proteomes" id="UP001589568"/>
    </source>
</evidence>
<accession>A0ABV5NKR9</accession>
<dbReference type="EMBL" id="JBHMCF010000011">
    <property type="protein sequence ID" value="MFB9470581.1"/>
    <property type="molecule type" value="Genomic_DNA"/>
</dbReference>